<proteinExistence type="predicted"/>
<dbReference type="OrthoDB" id="4428138at2"/>
<keyword evidence="2" id="KW-1133">Transmembrane helix</keyword>
<feature type="transmembrane region" description="Helical" evidence="2">
    <location>
        <begin position="275"/>
        <end position="293"/>
    </location>
</feature>
<dbReference type="Proteomes" id="UP000001473">
    <property type="component" value="Chromosome"/>
</dbReference>
<feature type="transmembrane region" description="Helical" evidence="2">
    <location>
        <begin position="172"/>
        <end position="193"/>
    </location>
</feature>
<accession>C4LJS5</accession>
<feature type="transmembrane region" description="Helical" evidence="2">
    <location>
        <begin position="221"/>
        <end position="238"/>
    </location>
</feature>
<dbReference type="AlphaFoldDB" id="C4LJS5"/>
<evidence type="ECO:0000313" key="3">
    <source>
        <dbReference type="EMBL" id="ACR18080.1"/>
    </source>
</evidence>
<evidence type="ECO:0000313" key="4">
    <source>
        <dbReference type="Proteomes" id="UP000001473"/>
    </source>
</evidence>
<feature type="compositionally biased region" description="Polar residues" evidence="1">
    <location>
        <begin position="332"/>
        <end position="349"/>
    </location>
</feature>
<evidence type="ECO:0000256" key="1">
    <source>
        <dbReference type="SAM" id="MobiDB-lite"/>
    </source>
</evidence>
<feature type="compositionally biased region" description="Low complexity" evidence="1">
    <location>
        <begin position="317"/>
        <end position="331"/>
    </location>
</feature>
<protein>
    <submittedName>
        <fullName evidence="3">Putative membrane protein</fullName>
    </submittedName>
</protein>
<evidence type="ECO:0000256" key="2">
    <source>
        <dbReference type="SAM" id="Phobius"/>
    </source>
</evidence>
<organism evidence="3 4">
    <name type="scientific">Corynebacterium kroppenstedtii (strain DSM 44385 / JCM 11950 / CIP 105744 / CCUG 35717)</name>
    <dbReference type="NCBI Taxonomy" id="645127"/>
    <lineage>
        <taxon>Bacteria</taxon>
        <taxon>Bacillati</taxon>
        <taxon>Actinomycetota</taxon>
        <taxon>Actinomycetes</taxon>
        <taxon>Mycobacteriales</taxon>
        <taxon>Corynebacteriaceae</taxon>
        <taxon>Corynebacterium</taxon>
    </lineage>
</organism>
<dbReference type="eggNOG" id="ENOG5032G4Y">
    <property type="taxonomic scope" value="Bacteria"/>
</dbReference>
<keyword evidence="2" id="KW-0812">Transmembrane</keyword>
<feature type="region of interest" description="Disordered" evidence="1">
    <location>
        <begin position="108"/>
        <end position="160"/>
    </location>
</feature>
<feature type="transmembrane region" description="Helical" evidence="2">
    <location>
        <begin position="250"/>
        <end position="269"/>
    </location>
</feature>
<keyword evidence="4" id="KW-1185">Reference proteome</keyword>
<name>C4LJS5_CORK4</name>
<gene>
    <name evidence="3" type="ordered locus">ckrop_1337</name>
</gene>
<reference evidence="3 4" key="1">
    <citation type="journal article" date="2008" name="J. Biotechnol.">
        <title>Ultrafast pyrosequencing of Corynebacterium kroppenstedtii DSM44385 revealed insights into the physiology of a lipophilic corynebacterium that lacks mycolic acids.</title>
        <authorList>
            <person name="Tauch A."/>
            <person name="Schneider J."/>
            <person name="Szczepanowski R."/>
            <person name="Tilker A."/>
            <person name="Viehoever P."/>
            <person name="Gartemann K.-H."/>
            <person name="Arnold W."/>
            <person name="Blom J."/>
            <person name="Brinkrolf K."/>
            <person name="Brune I."/>
            <person name="Goetker S."/>
            <person name="Weisshaar B."/>
            <person name="Goesmann A."/>
            <person name="Droege M."/>
            <person name="Puehler A."/>
        </authorList>
    </citation>
    <scope>NUCLEOTIDE SEQUENCE [LARGE SCALE GENOMIC DNA]</scope>
    <source>
        <strain evidence="4">DSM 44385 / JCM 11950 / CIP 105744 / CCUG 35717</strain>
    </source>
</reference>
<feature type="compositionally biased region" description="Polar residues" evidence="1">
    <location>
        <begin position="148"/>
        <end position="160"/>
    </location>
</feature>
<dbReference type="HOGENOM" id="CLU_751670_0_0_11"/>
<feature type="compositionally biased region" description="Polar residues" evidence="1">
    <location>
        <begin position="356"/>
        <end position="368"/>
    </location>
</feature>
<feature type="region of interest" description="Disordered" evidence="1">
    <location>
        <begin position="299"/>
        <end position="368"/>
    </location>
</feature>
<dbReference type="EMBL" id="CP001620">
    <property type="protein sequence ID" value="ACR18080.1"/>
    <property type="molecule type" value="Genomic_DNA"/>
</dbReference>
<dbReference type="STRING" id="645127.ckrop_1337"/>
<dbReference type="RefSeq" id="WP_012731967.1">
    <property type="nucleotide sequence ID" value="NC_012704.1"/>
</dbReference>
<dbReference type="KEGG" id="ckp:ckrop_1337"/>
<keyword evidence="2" id="KW-0472">Membrane</keyword>
<sequence>MKAKYHSDPEGDDSITNTNEHYNFYEQLNLDPSLAPEELVDICTSRLRELEDNGVPETDARVQELLAARTIFHNDRAKATYDDALQRTDIPAMTVPALRHLARTGTLPDEYASPSASGTHGDEVGAHWGEGNATAGQSSEEGLDEQAGSETDAQSSTTSLSPFNAAPTPIKISVTLIGLMGIIAVIAVVWSRFSDDVRVIQYNPMTGAVMYNHPTFTVNESWAMLTMGAGILIPALLVPQLRRFMRVPVLAYAVTGLMLSAFPYKSVVVGEGDKIVTIITALASAALIALAMMMTTRTRTTTDASEQDGFTTPDSDGSAFEAEASGAESAANTKTVAATEATAGSQTASDADAAGQHTSGTTGKQTNE</sequence>